<sequence length="284" mass="31676">MNVGLFVALVLPVAVLAWNYQDDEGPNVWKNSYPICGRSQQSPVDIDPTKSIFEAKLSSPFVFGNYDKPYSSKPVKIKNNGHSIEVDILQSADVPVIVRGGGLPGTYRGVQLHFHWGSTNNQGSEHTVNGRKYPIELHIVHYNTDRFREFGDAVAQSEGLAVLGVFLEITKEDNPALSPITDAIKTLAVPGSSTWSTTALELDELLPKSTHKFYRYSGSLTTPPCFESVVWTVFQDPVGISENQLMEFRRMFDSDKNHMENNYRPPLSMNGRTLYSSTSTKTEL</sequence>
<dbReference type="GO" id="GO:0004089">
    <property type="term" value="F:carbonate dehydratase activity"/>
    <property type="evidence" value="ECO:0007669"/>
    <property type="project" value="UniProtKB-UniRule"/>
</dbReference>
<reference evidence="11" key="1">
    <citation type="submission" date="2022-03" db="EMBL/GenBank/DDBJ databases">
        <authorList>
            <person name="Martin C."/>
        </authorList>
    </citation>
    <scope>NUCLEOTIDE SEQUENCE</scope>
</reference>
<keyword evidence="5 9" id="KW-0862">Zinc</keyword>
<accession>A0A8J1Y7R9</accession>
<proteinExistence type="inferred from homology"/>
<dbReference type="PANTHER" id="PTHR18952">
    <property type="entry name" value="CARBONIC ANHYDRASE"/>
    <property type="match status" value="1"/>
</dbReference>
<dbReference type="GO" id="GO:0005886">
    <property type="term" value="C:plasma membrane"/>
    <property type="evidence" value="ECO:0007669"/>
    <property type="project" value="TreeGrafter"/>
</dbReference>
<evidence type="ECO:0000256" key="10">
    <source>
        <dbReference type="SAM" id="MobiDB-lite"/>
    </source>
</evidence>
<comment type="cofactor">
    <cofactor evidence="9">
        <name>Zn(2+)</name>
        <dbReference type="ChEBI" id="CHEBI:29105"/>
    </cofactor>
</comment>
<evidence type="ECO:0000256" key="8">
    <source>
        <dbReference type="ARBA" id="ARBA00048348"/>
    </source>
</evidence>
<dbReference type="Gene3D" id="3.10.200.10">
    <property type="entry name" value="Alpha carbonic anhydrase"/>
    <property type="match status" value="1"/>
</dbReference>
<dbReference type="CDD" id="cd00326">
    <property type="entry name" value="alpha_CA"/>
    <property type="match status" value="1"/>
</dbReference>
<feature type="chain" id="PRO_5042621177" description="Carbonic anhydrase" evidence="9">
    <location>
        <begin position="18"/>
        <end position="284"/>
    </location>
</feature>
<keyword evidence="12" id="KW-1185">Reference proteome</keyword>
<evidence type="ECO:0000256" key="6">
    <source>
        <dbReference type="ARBA" id="ARBA00023180"/>
    </source>
</evidence>
<dbReference type="InterPro" id="IPR018338">
    <property type="entry name" value="Carbonic_anhydrase_a-class_CS"/>
</dbReference>
<evidence type="ECO:0000256" key="2">
    <source>
        <dbReference type="ARBA" id="ARBA00010718"/>
    </source>
</evidence>
<evidence type="ECO:0000256" key="7">
    <source>
        <dbReference type="ARBA" id="ARBA00023239"/>
    </source>
</evidence>
<comment type="catalytic activity">
    <reaction evidence="8 9">
        <text>hydrogencarbonate + H(+) = CO2 + H2O</text>
        <dbReference type="Rhea" id="RHEA:10748"/>
        <dbReference type="ChEBI" id="CHEBI:15377"/>
        <dbReference type="ChEBI" id="CHEBI:15378"/>
        <dbReference type="ChEBI" id="CHEBI:16526"/>
        <dbReference type="ChEBI" id="CHEBI:17544"/>
        <dbReference type="EC" id="4.2.1.1"/>
    </reaction>
</comment>
<dbReference type="GO" id="GO:0008270">
    <property type="term" value="F:zinc ion binding"/>
    <property type="evidence" value="ECO:0007669"/>
    <property type="project" value="UniProtKB-UniRule"/>
</dbReference>
<dbReference type="PROSITE" id="PS00162">
    <property type="entry name" value="ALPHA_CA_1"/>
    <property type="match status" value="1"/>
</dbReference>
<feature type="region of interest" description="Disordered" evidence="10">
    <location>
        <begin position="260"/>
        <end position="284"/>
    </location>
</feature>
<dbReference type="OrthoDB" id="429145at2759"/>
<dbReference type="InterPro" id="IPR023561">
    <property type="entry name" value="Carbonic_anhydrase_a-class"/>
</dbReference>
<feature type="compositionally biased region" description="Polar residues" evidence="10">
    <location>
        <begin position="270"/>
        <end position="284"/>
    </location>
</feature>
<comment type="caution">
    <text evidence="11">The sequence shown here is derived from an EMBL/GenBank/DDBJ whole genome shotgun (WGS) entry which is preliminary data.</text>
</comment>
<name>A0A8J1Y7R9_OWEFU</name>
<dbReference type="PANTHER" id="PTHR18952:SF265">
    <property type="entry name" value="CARBONIC ANHYDRASE"/>
    <property type="match status" value="1"/>
</dbReference>
<keyword evidence="9" id="KW-0732">Signal</keyword>
<evidence type="ECO:0000256" key="5">
    <source>
        <dbReference type="ARBA" id="ARBA00022833"/>
    </source>
</evidence>
<keyword evidence="4 9" id="KW-0479">Metal-binding</keyword>
<dbReference type="Proteomes" id="UP000749559">
    <property type="component" value="Unassembled WGS sequence"/>
</dbReference>
<organism evidence="11 12">
    <name type="scientific">Owenia fusiformis</name>
    <name type="common">Polychaete worm</name>
    <dbReference type="NCBI Taxonomy" id="6347"/>
    <lineage>
        <taxon>Eukaryota</taxon>
        <taxon>Metazoa</taxon>
        <taxon>Spiralia</taxon>
        <taxon>Lophotrochozoa</taxon>
        <taxon>Annelida</taxon>
        <taxon>Polychaeta</taxon>
        <taxon>Sedentaria</taxon>
        <taxon>Canalipalpata</taxon>
        <taxon>Sabellida</taxon>
        <taxon>Oweniida</taxon>
        <taxon>Oweniidae</taxon>
        <taxon>Owenia</taxon>
    </lineage>
</organism>
<keyword evidence="7 9" id="KW-0456">Lyase</keyword>
<keyword evidence="6" id="KW-0325">Glycoprotein</keyword>
<dbReference type="SUPFAM" id="SSF51069">
    <property type="entry name" value="Carbonic anhydrase"/>
    <property type="match status" value="1"/>
</dbReference>
<dbReference type="AlphaFoldDB" id="A0A8J1Y7R9"/>
<dbReference type="SMART" id="SM01057">
    <property type="entry name" value="Carb_anhydrase"/>
    <property type="match status" value="1"/>
</dbReference>
<evidence type="ECO:0000313" key="11">
    <source>
        <dbReference type="EMBL" id="CAH1780553.1"/>
    </source>
</evidence>
<dbReference type="PROSITE" id="PS51144">
    <property type="entry name" value="ALPHA_CA_2"/>
    <property type="match status" value="1"/>
</dbReference>
<evidence type="ECO:0000256" key="4">
    <source>
        <dbReference type="ARBA" id="ARBA00022723"/>
    </source>
</evidence>
<feature type="signal peptide" evidence="9">
    <location>
        <begin position="1"/>
        <end position="17"/>
    </location>
</feature>
<dbReference type="InterPro" id="IPR001148">
    <property type="entry name" value="CA_dom"/>
</dbReference>
<evidence type="ECO:0000256" key="1">
    <source>
        <dbReference type="ARBA" id="ARBA00002904"/>
    </source>
</evidence>
<evidence type="ECO:0000256" key="9">
    <source>
        <dbReference type="RuleBase" id="RU367011"/>
    </source>
</evidence>
<comment type="similarity">
    <text evidence="2 9">Belongs to the alpha-carbonic anhydrase family.</text>
</comment>
<dbReference type="EC" id="4.2.1.1" evidence="3 9"/>
<gene>
    <name evidence="11" type="ORF">OFUS_LOCUS7236</name>
</gene>
<protein>
    <recommendedName>
        <fullName evidence="3 9">Carbonic anhydrase</fullName>
        <ecNumber evidence="3 9">4.2.1.1</ecNumber>
    </recommendedName>
</protein>
<dbReference type="InterPro" id="IPR036398">
    <property type="entry name" value="CA_dom_sf"/>
</dbReference>
<comment type="function">
    <text evidence="1 9">Reversible hydration of carbon dioxide.</text>
</comment>
<dbReference type="Pfam" id="PF00194">
    <property type="entry name" value="Carb_anhydrase"/>
    <property type="match status" value="1"/>
</dbReference>
<dbReference type="EMBL" id="CAIIXF020000003">
    <property type="protein sequence ID" value="CAH1780553.1"/>
    <property type="molecule type" value="Genomic_DNA"/>
</dbReference>
<evidence type="ECO:0000256" key="3">
    <source>
        <dbReference type="ARBA" id="ARBA00012925"/>
    </source>
</evidence>
<evidence type="ECO:0000313" key="12">
    <source>
        <dbReference type="Proteomes" id="UP000749559"/>
    </source>
</evidence>
<dbReference type="FunFam" id="3.10.200.10:FF:000003">
    <property type="entry name" value="Carbonic anhydrase 12"/>
    <property type="match status" value="1"/>
</dbReference>